<accession>S3CK32</accession>
<keyword evidence="3" id="KW-1185">Reference proteome</keyword>
<sequence>MLGVRRVVFFMMLSVDSWTWWCRNIRGEGSVVVQKHKRGGKKKGTVSKYTADSDHVSPSAPQEAVEYAPAFEMIDNIETTGDFANLYPSKFYSLNFNNLAEDQKPQGTIEFRRPPASTDAQTCVHWAVWIMAFMAKATSTNWNLNGGIPRKYSADALKDLISQGVDMLPEISQEHLCKDRLCKQEGGQRPMTEDERREAEEIKLLKSAGMLHR</sequence>
<keyword evidence="1" id="KW-0732">Signal</keyword>
<name>S3CK32_OPHP1</name>
<dbReference type="HOGENOM" id="CLU_1294764_0_0_1"/>
<feature type="chain" id="PRO_5004518805" evidence="1">
    <location>
        <begin position="23"/>
        <end position="213"/>
    </location>
</feature>
<proteinExistence type="predicted"/>
<dbReference type="EMBL" id="KE148152">
    <property type="protein sequence ID" value="EPE06813.1"/>
    <property type="molecule type" value="Genomic_DNA"/>
</dbReference>
<gene>
    <name evidence="2" type="ORF">F503_03240</name>
</gene>
<protein>
    <submittedName>
        <fullName evidence="2">Uncharacterized protein</fullName>
    </submittedName>
</protein>
<organism evidence="2 3">
    <name type="scientific">Ophiostoma piceae (strain UAMH 11346)</name>
    <name type="common">Sap stain fungus</name>
    <dbReference type="NCBI Taxonomy" id="1262450"/>
    <lineage>
        <taxon>Eukaryota</taxon>
        <taxon>Fungi</taxon>
        <taxon>Dikarya</taxon>
        <taxon>Ascomycota</taxon>
        <taxon>Pezizomycotina</taxon>
        <taxon>Sordariomycetes</taxon>
        <taxon>Sordariomycetidae</taxon>
        <taxon>Ophiostomatales</taxon>
        <taxon>Ophiostomataceae</taxon>
        <taxon>Ophiostoma</taxon>
    </lineage>
</organism>
<dbReference type="OrthoDB" id="5291055at2759"/>
<evidence type="ECO:0000256" key="1">
    <source>
        <dbReference type="SAM" id="SignalP"/>
    </source>
</evidence>
<evidence type="ECO:0000313" key="3">
    <source>
        <dbReference type="Proteomes" id="UP000016923"/>
    </source>
</evidence>
<feature type="signal peptide" evidence="1">
    <location>
        <begin position="1"/>
        <end position="22"/>
    </location>
</feature>
<dbReference type="VEuPathDB" id="FungiDB:F503_03240"/>
<reference evidence="2 3" key="1">
    <citation type="journal article" date="2013" name="BMC Genomics">
        <title>The genome and transcriptome of the pine saprophyte Ophiostoma piceae, and a comparison with the bark beetle-associated pine pathogen Grosmannia clavigera.</title>
        <authorList>
            <person name="Haridas S."/>
            <person name="Wang Y."/>
            <person name="Lim L."/>
            <person name="Massoumi Alamouti S."/>
            <person name="Jackman S."/>
            <person name="Docking R."/>
            <person name="Robertson G."/>
            <person name="Birol I."/>
            <person name="Bohlmann J."/>
            <person name="Breuil C."/>
        </authorList>
    </citation>
    <scope>NUCLEOTIDE SEQUENCE [LARGE SCALE GENOMIC DNA]</scope>
    <source>
        <strain evidence="2 3">UAMH 11346</strain>
    </source>
</reference>
<dbReference type="AlphaFoldDB" id="S3CK32"/>
<dbReference type="Proteomes" id="UP000016923">
    <property type="component" value="Unassembled WGS sequence"/>
</dbReference>
<evidence type="ECO:0000313" key="2">
    <source>
        <dbReference type="EMBL" id="EPE06813.1"/>
    </source>
</evidence>